<dbReference type="RefSeq" id="WP_151867152.1">
    <property type="nucleotide sequence ID" value="NZ_WBZB01000063.1"/>
</dbReference>
<dbReference type="EC" id="7.2.2.21" evidence="7"/>
<dbReference type="SUPFAM" id="SSF81653">
    <property type="entry name" value="Calcium ATPase, transduction domain A"/>
    <property type="match status" value="1"/>
</dbReference>
<keyword evidence="11" id="KW-1185">Reference proteome</keyword>
<dbReference type="InterPro" id="IPR001757">
    <property type="entry name" value="P_typ_ATPase"/>
</dbReference>
<comment type="catalytic activity">
    <reaction evidence="8">
        <text>Cd(2+)(in) + ATP + H2O = Cd(2+)(out) + ADP + phosphate + H(+)</text>
        <dbReference type="Rhea" id="RHEA:12132"/>
        <dbReference type="ChEBI" id="CHEBI:15377"/>
        <dbReference type="ChEBI" id="CHEBI:15378"/>
        <dbReference type="ChEBI" id="CHEBI:30616"/>
        <dbReference type="ChEBI" id="CHEBI:43474"/>
        <dbReference type="ChEBI" id="CHEBI:48775"/>
        <dbReference type="ChEBI" id="CHEBI:456216"/>
        <dbReference type="EC" id="7.2.2.21"/>
    </reaction>
</comment>
<dbReference type="InterPro" id="IPR018303">
    <property type="entry name" value="ATPase_P-typ_P_site"/>
</dbReference>
<dbReference type="EMBL" id="WBZB01000063">
    <property type="protein sequence ID" value="KAB3525585.1"/>
    <property type="molecule type" value="Genomic_DNA"/>
</dbReference>
<dbReference type="GO" id="GO:0016020">
    <property type="term" value="C:membrane"/>
    <property type="evidence" value="ECO:0007669"/>
    <property type="project" value="UniProtKB-SubCell"/>
</dbReference>
<evidence type="ECO:0000256" key="2">
    <source>
        <dbReference type="ARBA" id="ARBA00006024"/>
    </source>
</evidence>
<comment type="subcellular location">
    <subcellularLocation>
        <location evidence="1">Membrane</location>
        <topology evidence="1">Multi-pass membrane protein</topology>
    </subcellularLocation>
</comment>
<gene>
    <name evidence="10" type="ORF">F8153_14930</name>
</gene>
<keyword evidence="3" id="KW-0104">Cadmium</keyword>
<dbReference type="GO" id="GO:0005524">
    <property type="term" value="F:ATP binding"/>
    <property type="evidence" value="ECO:0007669"/>
    <property type="project" value="InterPro"/>
</dbReference>
<dbReference type="InterPro" id="IPR036412">
    <property type="entry name" value="HAD-like_sf"/>
</dbReference>
<comment type="similarity">
    <text evidence="2">Belongs to the cation transport ATPase (P-type) (TC 3.A.3) family. Type IB subfamily.</text>
</comment>
<sequence length="712" mass="80747">MEVISFVPGRVRLKLDIIYKNNELSDALQLYFRELIGITGVKVNPVIGTISLKYNPNIIDVNTLKNRMISMVDNNGKHLKYISEHYNDYLKEEKNLQVAKKKIFIFGSIYILYKIKQHFWGKFFIGSSLPVLKVAALVTLIKGYPQLKRNYNKIAEYFPTNPDKLLLLAGTALTLSREGNKGTMLLFLKALTDALQSYSKLQIKRTLIENTGNPNSVIWYNYKGTEYLLPIKFLEEGDVVTFYENESIIVDGVIIEGNALINYLYYSGQPEIKRAKVNSCVYDGMVVVSGYIKVRVKKIPDKSLKSDLLLSSLNISKRVKFYQERSLYFASTLALASFIITGNSLTPLSVLLLMTPSASKVALNAGLANYLKLLMKNKILLRNINTIEKILNANSIVFDKTGTLTRGKLRIGKIEIYDDKYTPEDIVQIAASCEGNICHPVASAFTTERMDNLDFNNETIYIPSKGIISNYQKHRVVIGNDKLMMKEKISIVNPKIIKDKEVHFYIPIYFAVDHKLRAKILLIEDLEETAPEMIKQVKELGIEDLSVISGDIKRNTQNIANKLDIQSYMGGLSLDDKVEFIKDKKRNKTVVMIGDGINDTLAMEEADISISFVNAASQHTLLKSDCLLMVKDLSLVPRLIQITEKSYYRIQRNIDFSQNYNFVFGLMATFGYVGPFKAKSLNTFNSILSIFNSMRISSEAIKNNQEYKRGDL</sequence>
<dbReference type="InterPro" id="IPR059000">
    <property type="entry name" value="ATPase_P-type_domA"/>
</dbReference>
<evidence type="ECO:0000256" key="3">
    <source>
        <dbReference type="ARBA" id="ARBA00022539"/>
    </source>
</evidence>
<dbReference type="Gene3D" id="3.40.50.1000">
    <property type="entry name" value="HAD superfamily/HAD-like"/>
    <property type="match status" value="1"/>
</dbReference>
<evidence type="ECO:0000259" key="9">
    <source>
        <dbReference type="Pfam" id="PF00122"/>
    </source>
</evidence>
<evidence type="ECO:0000256" key="5">
    <source>
        <dbReference type="ARBA" id="ARBA00022989"/>
    </source>
</evidence>
<evidence type="ECO:0000256" key="7">
    <source>
        <dbReference type="ARBA" id="ARBA00039103"/>
    </source>
</evidence>
<dbReference type="PANTHER" id="PTHR48085">
    <property type="entry name" value="CADMIUM/ZINC-TRANSPORTING ATPASE HMA2-RELATED"/>
    <property type="match status" value="1"/>
</dbReference>
<accession>A0A833HLZ9</accession>
<dbReference type="AlphaFoldDB" id="A0A833HLZ9"/>
<dbReference type="Gene3D" id="2.70.150.10">
    <property type="entry name" value="Calcium-transporting ATPase, cytoplasmic transduction domain A"/>
    <property type="match status" value="1"/>
</dbReference>
<dbReference type="InterPro" id="IPR008250">
    <property type="entry name" value="ATPase_P-typ_transduc_dom_A_sf"/>
</dbReference>
<keyword evidence="4" id="KW-0812">Transmembrane</keyword>
<dbReference type="Pfam" id="PF00122">
    <property type="entry name" value="E1-E2_ATPase"/>
    <property type="match status" value="1"/>
</dbReference>
<dbReference type="PANTHER" id="PTHR48085:SF5">
    <property type="entry name" value="CADMIUM_ZINC-TRANSPORTING ATPASE HMA4-RELATED"/>
    <property type="match status" value="1"/>
</dbReference>
<dbReference type="GO" id="GO:0016887">
    <property type="term" value="F:ATP hydrolysis activity"/>
    <property type="evidence" value="ECO:0007669"/>
    <property type="project" value="InterPro"/>
</dbReference>
<keyword evidence="5" id="KW-1133">Transmembrane helix</keyword>
<evidence type="ECO:0000256" key="4">
    <source>
        <dbReference type="ARBA" id="ARBA00022692"/>
    </source>
</evidence>
<evidence type="ECO:0000256" key="8">
    <source>
        <dbReference type="ARBA" id="ARBA00049338"/>
    </source>
</evidence>
<dbReference type="InterPro" id="IPR023214">
    <property type="entry name" value="HAD_sf"/>
</dbReference>
<dbReference type="GO" id="GO:0008551">
    <property type="term" value="F:P-type cadmium transporter activity"/>
    <property type="evidence" value="ECO:0007669"/>
    <property type="project" value="UniProtKB-EC"/>
</dbReference>
<evidence type="ECO:0000256" key="6">
    <source>
        <dbReference type="ARBA" id="ARBA00023136"/>
    </source>
</evidence>
<dbReference type="OrthoDB" id="1873403at2"/>
<dbReference type="Pfam" id="PF19991">
    <property type="entry name" value="HMA_2"/>
    <property type="match status" value="1"/>
</dbReference>
<evidence type="ECO:0000313" key="11">
    <source>
        <dbReference type="Proteomes" id="UP000465601"/>
    </source>
</evidence>
<protein>
    <recommendedName>
        <fullName evidence="7">Cd(2+)-exporting ATPase</fullName>
        <ecNumber evidence="7">7.2.2.21</ecNumber>
    </recommendedName>
</protein>
<dbReference type="Pfam" id="PF00702">
    <property type="entry name" value="Hydrolase"/>
    <property type="match status" value="1"/>
</dbReference>
<dbReference type="Proteomes" id="UP000465601">
    <property type="component" value="Unassembled WGS sequence"/>
</dbReference>
<proteinExistence type="inferred from homology"/>
<dbReference type="InterPro" id="IPR051014">
    <property type="entry name" value="Cation_Transport_ATPase_IB"/>
</dbReference>
<name>A0A833HLZ9_9FIRM</name>
<keyword evidence="6" id="KW-0472">Membrane</keyword>
<dbReference type="InterPro" id="IPR023299">
    <property type="entry name" value="ATPase_P-typ_cyto_dom_N"/>
</dbReference>
<dbReference type="Gene3D" id="3.40.1110.10">
    <property type="entry name" value="Calcium-transporting ATPase, cytoplasmic domain N"/>
    <property type="match status" value="1"/>
</dbReference>
<evidence type="ECO:0000313" key="10">
    <source>
        <dbReference type="EMBL" id="KAB3525585.1"/>
    </source>
</evidence>
<dbReference type="NCBIfam" id="TIGR01494">
    <property type="entry name" value="ATPase_P-type"/>
    <property type="match status" value="1"/>
</dbReference>
<feature type="domain" description="P-type ATPase A" evidence="9">
    <location>
        <begin position="225"/>
        <end position="306"/>
    </location>
</feature>
<reference evidence="10 11" key="1">
    <citation type="submission" date="2019-10" db="EMBL/GenBank/DDBJ databases">
        <title>Alkaliphilus serpentinus sp. nov. and Alkaliphilus pronyensis sp. nov., two novel anaerobic alkaliphilic species isolated from the serpentinized-hosted hydrothermal field of the Prony Bay (New Caledonia).</title>
        <authorList>
            <person name="Postec A."/>
        </authorList>
    </citation>
    <scope>NUCLEOTIDE SEQUENCE [LARGE SCALE GENOMIC DNA]</scope>
    <source>
        <strain evidence="10 11">LacT</strain>
    </source>
</reference>
<dbReference type="PRINTS" id="PR00119">
    <property type="entry name" value="CATATPASE"/>
</dbReference>
<organism evidence="10 11">
    <name type="scientific">Alkaliphilus serpentinus</name>
    <dbReference type="NCBI Taxonomy" id="1482731"/>
    <lineage>
        <taxon>Bacteria</taxon>
        <taxon>Bacillati</taxon>
        <taxon>Bacillota</taxon>
        <taxon>Clostridia</taxon>
        <taxon>Peptostreptococcales</taxon>
        <taxon>Natronincolaceae</taxon>
        <taxon>Alkaliphilus</taxon>
    </lineage>
</organism>
<dbReference type="SUPFAM" id="SSF56784">
    <property type="entry name" value="HAD-like"/>
    <property type="match status" value="1"/>
</dbReference>
<dbReference type="PROSITE" id="PS00154">
    <property type="entry name" value="ATPASE_E1_E2"/>
    <property type="match status" value="1"/>
</dbReference>
<evidence type="ECO:0000256" key="1">
    <source>
        <dbReference type="ARBA" id="ARBA00004141"/>
    </source>
</evidence>
<comment type="caution">
    <text evidence="10">The sequence shown here is derived from an EMBL/GenBank/DDBJ whole genome shotgun (WGS) entry which is preliminary data.</text>
</comment>